<dbReference type="GO" id="GO:0016846">
    <property type="term" value="F:carbon-sulfur lyase activity"/>
    <property type="evidence" value="ECO:0007669"/>
    <property type="project" value="TreeGrafter"/>
</dbReference>
<dbReference type="Gene3D" id="3.90.1150.10">
    <property type="entry name" value="Aspartate Aminotransferase, domain 1"/>
    <property type="match status" value="1"/>
</dbReference>
<comment type="cofactor">
    <cofactor evidence="1">
        <name>pyridoxal 5'-phosphate</name>
        <dbReference type="ChEBI" id="CHEBI:597326"/>
    </cofactor>
</comment>
<sequence>MLEKKKIGKSTLSIWAGEQEHELFERSTQVPVVHSVSFAYKDIDTWHKVALKETDGHIYSRSTNPTVRAFEDKVKELEGAQSATSFASGMAAISNTLATFLKPGDRIVSIKDSYGGTNVIFNEFLPPLNIDVCLCDTGDYEQIESEINKGCTVLYLETPTNPTIKITDIRRLSSLAKKVGALVVVDNTFATPINQNPLELGADIVLHSASKYIGGHADALGGVICGNKDLVKKVYHYREINGASLAPMDAYSLLRGMKTLKIRVQRQNESAMIISKYLQNHPVVEQVNYPGLESHPGHDIAKKQMNGGYGGMLSFSVKGGLDAIKIFLPKLKYAHMAANLGCVETVVGPPLTTSHVECTTEERSAAGIPEGLVRYSTGIEDVEDLIADLEQAFKVIS</sequence>
<proteinExistence type="predicted"/>
<dbReference type="PANTHER" id="PTHR11808">
    <property type="entry name" value="TRANS-SULFURATION ENZYME FAMILY MEMBER"/>
    <property type="match status" value="1"/>
</dbReference>
<dbReference type="InterPro" id="IPR015424">
    <property type="entry name" value="PyrdxlP-dep_Trfase"/>
</dbReference>
<dbReference type="FunFam" id="3.90.1150.10:FF:000033">
    <property type="entry name" value="Cystathionine gamma-synthase"/>
    <property type="match status" value="1"/>
</dbReference>
<dbReference type="Pfam" id="PF01053">
    <property type="entry name" value="Cys_Met_Meta_PP"/>
    <property type="match status" value="1"/>
</dbReference>
<dbReference type="AlphaFoldDB" id="A0A382AV53"/>
<dbReference type="SUPFAM" id="SSF53383">
    <property type="entry name" value="PLP-dependent transferases"/>
    <property type="match status" value="1"/>
</dbReference>
<protein>
    <recommendedName>
        <fullName evidence="4">Cystathionine gamma-synthase</fullName>
    </recommendedName>
</protein>
<dbReference type="InterPro" id="IPR015422">
    <property type="entry name" value="PyrdxlP-dep_Trfase_small"/>
</dbReference>
<evidence type="ECO:0000256" key="1">
    <source>
        <dbReference type="ARBA" id="ARBA00001933"/>
    </source>
</evidence>
<organism evidence="3">
    <name type="scientific">marine metagenome</name>
    <dbReference type="NCBI Taxonomy" id="408172"/>
    <lineage>
        <taxon>unclassified sequences</taxon>
        <taxon>metagenomes</taxon>
        <taxon>ecological metagenomes</taxon>
    </lineage>
</organism>
<dbReference type="Gene3D" id="3.40.640.10">
    <property type="entry name" value="Type I PLP-dependent aspartate aminotransferase-like (Major domain)"/>
    <property type="match status" value="1"/>
</dbReference>
<dbReference type="PANTHER" id="PTHR11808:SF80">
    <property type="entry name" value="CYSTATHIONINE GAMMA-LYASE"/>
    <property type="match status" value="1"/>
</dbReference>
<name>A0A382AV53_9ZZZZ</name>
<dbReference type="CDD" id="cd00614">
    <property type="entry name" value="CGS_like"/>
    <property type="match status" value="1"/>
</dbReference>
<evidence type="ECO:0000313" key="3">
    <source>
        <dbReference type="EMBL" id="SVB04962.1"/>
    </source>
</evidence>
<dbReference type="GO" id="GO:0019346">
    <property type="term" value="P:transsulfuration"/>
    <property type="evidence" value="ECO:0007669"/>
    <property type="project" value="InterPro"/>
</dbReference>
<dbReference type="NCBIfam" id="NF006097">
    <property type="entry name" value="PRK08249.1"/>
    <property type="match status" value="1"/>
</dbReference>
<reference evidence="3" key="1">
    <citation type="submission" date="2018-05" db="EMBL/GenBank/DDBJ databases">
        <authorList>
            <person name="Lanie J.A."/>
            <person name="Ng W.-L."/>
            <person name="Kazmierczak K.M."/>
            <person name="Andrzejewski T.M."/>
            <person name="Davidsen T.M."/>
            <person name="Wayne K.J."/>
            <person name="Tettelin H."/>
            <person name="Glass J.I."/>
            <person name="Rusch D."/>
            <person name="Podicherti R."/>
            <person name="Tsui H.-C.T."/>
            <person name="Winkler M.E."/>
        </authorList>
    </citation>
    <scope>NUCLEOTIDE SEQUENCE</scope>
</reference>
<keyword evidence="2" id="KW-0663">Pyridoxal phosphate</keyword>
<dbReference type="InterPro" id="IPR015421">
    <property type="entry name" value="PyrdxlP-dep_Trfase_major"/>
</dbReference>
<dbReference type="InterPro" id="IPR000277">
    <property type="entry name" value="Cys/Met-Metab_PyrdxlP-dep_enz"/>
</dbReference>
<dbReference type="GO" id="GO:0005737">
    <property type="term" value="C:cytoplasm"/>
    <property type="evidence" value="ECO:0007669"/>
    <property type="project" value="TreeGrafter"/>
</dbReference>
<evidence type="ECO:0000256" key="2">
    <source>
        <dbReference type="ARBA" id="ARBA00022898"/>
    </source>
</evidence>
<dbReference type="GO" id="GO:0030170">
    <property type="term" value="F:pyridoxal phosphate binding"/>
    <property type="evidence" value="ECO:0007669"/>
    <property type="project" value="InterPro"/>
</dbReference>
<dbReference type="GO" id="GO:0009086">
    <property type="term" value="P:methionine biosynthetic process"/>
    <property type="evidence" value="ECO:0007669"/>
    <property type="project" value="UniProtKB-ARBA"/>
</dbReference>
<dbReference type="FunFam" id="3.40.640.10:FF:000046">
    <property type="entry name" value="Cystathionine gamma-lyase"/>
    <property type="match status" value="1"/>
</dbReference>
<evidence type="ECO:0008006" key="4">
    <source>
        <dbReference type="Google" id="ProtNLM"/>
    </source>
</evidence>
<gene>
    <name evidence="3" type="ORF">METZ01_LOCUS157816</name>
</gene>
<accession>A0A382AV53</accession>
<dbReference type="PIRSF" id="PIRSF001434">
    <property type="entry name" value="CGS"/>
    <property type="match status" value="1"/>
</dbReference>
<dbReference type="EMBL" id="UINC01026819">
    <property type="protein sequence ID" value="SVB04962.1"/>
    <property type="molecule type" value="Genomic_DNA"/>
</dbReference>